<evidence type="ECO:0000256" key="5">
    <source>
        <dbReference type="ARBA" id="ARBA00023122"/>
    </source>
</evidence>
<evidence type="ECO:0000256" key="4">
    <source>
        <dbReference type="ARBA" id="ARBA00022737"/>
    </source>
</evidence>
<comment type="subcellular location">
    <subcellularLocation>
        <location evidence="1">Cell membrane</location>
        <topology evidence="1">Multi-pass membrane protein</topology>
    </subcellularLocation>
</comment>
<evidence type="ECO:0000313" key="8">
    <source>
        <dbReference type="EMBL" id="OGC43576.1"/>
    </source>
</evidence>
<dbReference type="PANTHER" id="PTHR22777">
    <property type="entry name" value="HEMOLYSIN-RELATED"/>
    <property type="match status" value="1"/>
</dbReference>
<keyword evidence="5 6" id="KW-0129">CBS domain</keyword>
<evidence type="ECO:0000256" key="6">
    <source>
        <dbReference type="PROSITE-ProRule" id="PRU00703"/>
    </source>
</evidence>
<dbReference type="PROSITE" id="PS51371">
    <property type="entry name" value="CBS"/>
    <property type="match status" value="1"/>
</dbReference>
<dbReference type="SMART" id="SM00116">
    <property type="entry name" value="CBS"/>
    <property type="match status" value="2"/>
</dbReference>
<name>A0A1F4UF74_UNCW3</name>
<dbReference type="InterPro" id="IPR036318">
    <property type="entry name" value="FAD-bd_PCMH-like_sf"/>
</dbReference>
<dbReference type="SMART" id="SM01091">
    <property type="entry name" value="CorC_HlyC"/>
    <property type="match status" value="1"/>
</dbReference>
<keyword evidence="4" id="KW-0677">Repeat</keyword>
<evidence type="ECO:0000259" key="7">
    <source>
        <dbReference type="PROSITE" id="PS51371"/>
    </source>
</evidence>
<feature type="domain" description="CBS" evidence="7">
    <location>
        <begin position="101"/>
        <end position="158"/>
    </location>
</feature>
<protein>
    <recommendedName>
        <fullName evidence="7">CBS domain-containing protein</fullName>
    </recommendedName>
</protein>
<keyword evidence="3" id="KW-0472">Membrane</keyword>
<dbReference type="FunFam" id="3.10.580.10:FF:000002">
    <property type="entry name" value="Magnesium/cobalt efflux protein CorC"/>
    <property type="match status" value="1"/>
</dbReference>
<accession>A0A1F4UF74</accession>
<dbReference type="Pfam" id="PF00571">
    <property type="entry name" value="CBS"/>
    <property type="match status" value="2"/>
</dbReference>
<evidence type="ECO:0000256" key="3">
    <source>
        <dbReference type="ARBA" id="ARBA00022475"/>
    </source>
</evidence>
<dbReference type="InterPro" id="IPR016169">
    <property type="entry name" value="FAD-bd_PCMH_sub2"/>
</dbReference>
<dbReference type="Gene3D" id="3.30.465.10">
    <property type="match status" value="1"/>
</dbReference>
<comment type="caution">
    <text evidence="8">The sequence shown here is derived from an EMBL/GenBank/DDBJ whole genome shotgun (WGS) entry which is preliminary data.</text>
</comment>
<proteinExistence type="inferred from homology"/>
<dbReference type="AlphaFoldDB" id="A0A1F4UF74"/>
<dbReference type="EMBL" id="MEUM01000015">
    <property type="protein sequence ID" value="OGC43576.1"/>
    <property type="molecule type" value="Genomic_DNA"/>
</dbReference>
<reference evidence="8 9" key="1">
    <citation type="journal article" date="2016" name="Nat. Commun.">
        <title>Thousands of microbial genomes shed light on interconnected biogeochemical processes in an aquifer system.</title>
        <authorList>
            <person name="Anantharaman K."/>
            <person name="Brown C.T."/>
            <person name="Hug L.A."/>
            <person name="Sharon I."/>
            <person name="Castelle C.J."/>
            <person name="Probst A.J."/>
            <person name="Thomas B.C."/>
            <person name="Singh A."/>
            <person name="Wilkins M.J."/>
            <person name="Karaoz U."/>
            <person name="Brodie E.L."/>
            <person name="Williams K.H."/>
            <person name="Hubbard S.S."/>
            <person name="Banfield J.F."/>
        </authorList>
    </citation>
    <scope>NUCLEOTIDE SEQUENCE [LARGE SCALE GENOMIC DNA]</scope>
</reference>
<dbReference type="Gene3D" id="3.10.580.10">
    <property type="entry name" value="CBS-domain"/>
    <property type="match status" value="1"/>
</dbReference>
<gene>
    <name evidence="8" type="ORF">A2Y85_05540</name>
</gene>
<keyword evidence="3" id="KW-1003">Cell membrane</keyword>
<dbReference type="Pfam" id="PF03471">
    <property type="entry name" value="CorC_HlyC"/>
    <property type="match status" value="1"/>
</dbReference>
<evidence type="ECO:0000256" key="1">
    <source>
        <dbReference type="ARBA" id="ARBA00004651"/>
    </source>
</evidence>
<dbReference type="PANTHER" id="PTHR22777:SF32">
    <property type="entry name" value="UPF0053 INNER MEMBRANE PROTEIN YFJD"/>
    <property type="match status" value="1"/>
</dbReference>
<dbReference type="CDD" id="cd04590">
    <property type="entry name" value="CBS_pair_CorC_HlyC_assoc"/>
    <property type="match status" value="1"/>
</dbReference>
<dbReference type="Proteomes" id="UP000177025">
    <property type="component" value="Unassembled WGS sequence"/>
</dbReference>
<dbReference type="InterPro" id="IPR044751">
    <property type="entry name" value="Ion_transp-like_CBS"/>
</dbReference>
<sequence length="245" mass="28732">MSLTRKRTIDLNKASKAEKQMIIELLRLKERAINKIMIPLGEITAIRHDRTMGEFFNAYREHRFSRYPVYLGEPDQIVGVLFVKDVIPLTDEYLSYPAVEFVRFPYFIYEDRKTSDVFFEMQKLMISMGIVIDEFGSVSGLVTIEDIIEEIVGDIEDEFDKKKKPFIQELTENEYLVNTRIELEDFADYFNIMIDEDDVTTLNGFLLKKADRIPRVGEQLQYKNLIFSVVEGTRRKISTVKVKIQ</sequence>
<comment type="similarity">
    <text evidence="2">Belongs to the UPF0053 family.</text>
</comment>
<dbReference type="InterPro" id="IPR046342">
    <property type="entry name" value="CBS_dom_sf"/>
</dbReference>
<organism evidence="8 9">
    <name type="scientific">candidate division WOR-3 bacterium RBG_13_43_14</name>
    <dbReference type="NCBI Taxonomy" id="1802590"/>
    <lineage>
        <taxon>Bacteria</taxon>
        <taxon>Bacteria division WOR-3</taxon>
    </lineage>
</organism>
<dbReference type="InterPro" id="IPR005170">
    <property type="entry name" value="Transptr-assoc_dom"/>
</dbReference>
<evidence type="ECO:0000256" key="2">
    <source>
        <dbReference type="ARBA" id="ARBA00006337"/>
    </source>
</evidence>
<dbReference type="SUPFAM" id="SSF56176">
    <property type="entry name" value="FAD-binding/transporter-associated domain-like"/>
    <property type="match status" value="1"/>
</dbReference>
<dbReference type="InterPro" id="IPR000644">
    <property type="entry name" value="CBS_dom"/>
</dbReference>
<dbReference type="GO" id="GO:0050660">
    <property type="term" value="F:flavin adenine dinucleotide binding"/>
    <property type="evidence" value="ECO:0007669"/>
    <property type="project" value="InterPro"/>
</dbReference>
<dbReference type="GO" id="GO:0005886">
    <property type="term" value="C:plasma membrane"/>
    <property type="evidence" value="ECO:0007669"/>
    <property type="project" value="UniProtKB-SubCell"/>
</dbReference>
<evidence type="ECO:0000313" key="9">
    <source>
        <dbReference type="Proteomes" id="UP000177025"/>
    </source>
</evidence>
<dbReference type="SUPFAM" id="SSF54631">
    <property type="entry name" value="CBS-domain pair"/>
    <property type="match status" value="1"/>
</dbReference>